<dbReference type="EMBL" id="CM004482">
    <property type="protein sequence ID" value="OCT62535.1"/>
    <property type="molecule type" value="Genomic_DNA"/>
</dbReference>
<dbReference type="InterPro" id="IPR000315">
    <property type="entry name" value="Znf_B-box"/>
</dbReference>
<dbReference type="SUPFAM" id="SSF57850">
    <property type="entry name" value="RING/U-box"/>
    <property type="match status" value="1"/>
</dbReference>
<accession>A0A974BXV6</accession>
<dbReference type="Proteomes" id="UP000694892">
    <property type="component" value="Chromosome 9_10L"/>
</dbReference>
<evidence type="ECO:0000259" key="10">
    <source>
        <dbReference type="PROSITE" id="PS50089"/>
    </source>
</evidence>
<dbReference type="PROSITE" id="PS50119">
    <property type="entry name" value="ZF_BBOX"/>
    <property type="match status" value="1"/>
</dbReference>
<keyword evidence="7 9" id="KW-0175">Coiled coil</keyword>
<dbReference type="SUPFAM" id="SSF57845">
    <property type="entry name" value="B-box zinc-binding domain"/>
    <property type="match status" value="1"/>
</dbReference>
<dbReference type="InterPro" id="IPR013083">
    <property type="entry name" value="Znf_RING/FYVE/PHD"/>
</dbReference>
<evidence type="ECO:0000313" key="12">
    <source>
        <dbReference type="EMBL" id="OCT62535.1"/>
    </source>
</evidence>
<dbReference type="AlphaFoldDB" id="A0A974BXV6"/>
<evidence type="ECO:0000256" key="3">
    <source>
        <dbReference type="ARBA" id="ARBA00022771"/>
    </source>
</evidence>
<evidence type="ECO:0000256" key="6">
    <source>
        <dbReference type="ARBA" id="ARBA00022859"/>
    </source>
</evidence>
<evidence type="ECO:0000256" key="4">
    <source>
        <dbReference type="ARBA" id="ARBA00022786"/>
    </source>
</evidence>
<evidence type="ECO:0000256" key="7">
    <source>
        <dbReference type="ARBA" id="ARBA00023054"/>
    </source>
</evidence>
<dbReference type="PROSITE" id="PS50089">
    <property type="entry name" value="ZF_RING_2"/>
    <property type="match status" value="1"/>
</dbReference>
<dbReference type="PANTHER" id="PTHR25465">
    <property type="entry name" value="B-BOX DOMAIN CONTAINING"/>
    <property type="match status" value="1"/>
</dbReference>
<gene>
    <name evidence="12" type="ORF">XELAEV_18043618mg</name>
</gene>
<dbReference type="Pfam" id="PF13445">
    <property type="entry name" value="zf-RING_UBOX"/>
    <property type="match status" value="1"/>
</dbReference>
<dbReference type="PANTHER" id="PTHR25465:SF41">
    <property type="entry name" value="E3 UBIQUITIN-PROTEIN LIGASE RNF135"/>
    <property type="match status" value="1"/>
</dbReference>
<dbReference type="Gene3D" id="3.30.40.10">
    <property type="entry name" value="Zinc/RING finger domain, C3HC4 (zinc finger)"/>
    <property type="match status" value="1"/>
</dbReference>
<keyword evidence="5" id="KW-0862">Zinc</keyword>
<dbReference type="SMART" id="SM00336">
    <property type="entry name" value="BBOX"/>
    <property type="match status" value="1"/>
</dbReference>
<dbReference type="CDD" id="cd19769">
    <property type="entry name" value="Bbox2_TRIM16-like"/>
    <property type="match status" value="1"/>
</dbReference>
<evidence type="ECO:0000259" key="11">
    <source>
        <dbReference type="PROSITE" id="PS50119"/>
    </source>
</evidence>
<dbReference type="Pfam" id="PF00622">
    <property type="entry name" value="SPRY"/>
    <property type="match status" value="1"/>
</dbReference>
<dbReference type="Pfam" id="PF00643">
    <property type="entry name" value="zf-B_box"/>
    <property type="match status" value="1"/>
</dbReference>
<reference evidence="13" key="1">
    <citation type="journal article" date="2016" name="Nature">
        <title>Genome evolution in the allotetraploid frog Xenopus laevis.</title>
        <authorList>
            <person name="Session A.M."/>
            <person name="Uno Y."/>
            <person name="Kwon T."/>
            <person name="Chapman J.A."/>
            <person name="Toyoda A."/>
            <person name="Takahashi S."/>
            <person name="Fukui A."/>
            <person name="Hikosaka A."/>
            <person name="Suzuki A."/>
            <person name="Kondo M."/>
            <person name="van Heeringen S.J."/>
            <person name="Quigley I."/>
            <person name="Heinz S."/>
            <person name="Ogino H."/>
            <person name="Ochi H."/>
            <person name="Hellsten U."/>
            <person name="Lyons J.B."/>
            <person name="Simakov O."/>
            <person name="Putnam N."/>
            <person name="Stites J."/>
            <person name="Kuroki Y."/>
            <person name="Tanaka T."/>
            <person name="Michiue T."/>
            <person name="Watanabe M."/>
            <person name="Bogdanovic O."/>
            <person name="Lister R."/>
            <person name="Georgiou G."/>
            <person name="Paranjpe S.S."/>
            <person name="van Kruijsbergen I."/>
            <person name="Shu S."/>
            <person name="Carlson J."/>
            <person name="Kinoshita T."/>
            <person name="Ohta Y."/>
            <person name="Mawaribuchi S."/>
            <person name="Jenkins J."/>
            <person name="Grimwood J."/>
            <person name="Schmutz J."/>
            <person name="Mitros T."/>
            <person name="Mozaffari S.V."/>
            <person name="Suzuki Y."/>
            <person name="Haramoto Y."/>
            <person name="Yamamoto T.S."/>
            <person name="Takagi C."/>
            <person name="Heald R."/>
            <person name="Miller K."/>
            <person name="Haudenschild C."/>
            <person name="Kitzman J."/>
            <person name="Nakayama T."/>
            <person name="Izutsu Y."/>
            <person name="Robert J."/>
            <person name="Fortriede J."/>
            <person name="Burns K."/>
            <person name="Lotay V."/>
            <person name="Karimi K."/>
            <person name="Yasuoka Y."/>
            <person name="Dichmann D.S."/>
            <person name="Flajnik M.F."/>
            <person name="Houston D.W."/>
            <person name="Shendure J."/>
            <person name="DuPasquier L."/>
            <person name="Vize P.D."/>
            <person name="Zorn A.M."/>
            <person name="Ito M."/>
            <person name="Marcotte E.M."/>
            <person name="Wallingford J.B."/>
            <person name="Ito Y."/>
            <person name="Asashima M."/>
            <person name="Ueno N."/>
            <person name="Matsuda Y."/>
            <person name="Veenstra G.J."/>
            <person name="Fujiyama A."/>
            <person name="Harland R.M."/>
            <person name="Taira M."/>
            <person name="Rokhsar D.S."/>
        </authorList>
    </citation>
    <scope>NUCLEOTIDE SEQUENCE [LARGE SCALE GENOMIC DNA]</scope>
    <source>
        <strain evidence="13">J</strain>
    </source>
</reference>
<dbReference type="SUPFAM" id="SSF49899">
    <property type="entry name" value="Concanavalin A-like lectins/glucanases"/>
    <property type="match status" value="1"/>
</dbReference>
<dbReference type="InterPro" id="IPR017907">
    <property type="entry name" value="Znf_RING_CS"/>
</dbReference>
<evidence type="ECO:0000256" key="5">
    <source>
        <dbReference type="ARBA" id="ARBA00022833"/>
    </source>
</evidence>
<evidence type="ECO:0000313" key="13">
    <source>
        <dbReference type="Proteomes" id="UP000694892"/>
    </source>
</evidence>
<dbReference type="Gene3D" id="2.60.120.920">
    <property type="match status" value="1"/>
</dbReference>
<dbReference type="Gene3D" id="3.30.160.60">
    <property type="entry name" value="Classic Zinc Finger"/>
    <property type="match status" value="1"/>
</dbReference>
<dbReference type="InterPro" id="IPR003649">
    <property type="entry name" value="Bbox_C"/>
</dbReference>
<keyword evidence="3 8" id="KW-0863">Zinc-finger</keyword>
<dbReference type="InterPro" id="IPR003877">
    <property type="entry name" value="SPRY_dom"/>
</dbReference>
<evidence type="ECO:0000256" key="8">
    <source>
        <dbReference type="PROSITE-ProRule" id="PRU00024"/>
    </source>
</evidence>
<evidence type="ECO:0000256" key="2">
    <source>
        <dbReference type="ARBA" id="ARBA00022723"/>
    </source>
</evidence>
<protein>
    <submittedName>
        <fullName evidence="12">Uncharacterized protein</fullName>
    </submittedName>
</protein>
<feature type="domain" description="B box-type" evidence="11">
    <location>
        <begin position="114"/>
        <end position="155"/>
    </location>
</feature>
<dbReference type="InterPro" id="IPR013320">
    <property type="entry name" value="ConA-like_dom_sf"/>
</dbReference>
<dbReference type="InterPro" id="IPR043136">
    <property type="entry name" value="B30.2/SPRY_sf"/>
</dbReference>
<feature type="coiled-coil region" evidence="9">
    <location>
        <begin position="177"/>
        <end position="262"/>
    </location>
</feature>
<dbReference type="InterPro" id="IPR001841">
    <property type="entry name" value="Znf_RING"/>
</dbReference>
<dbReference type="InterPro" id="IPR051051">
    <property type="entry name" value="E3_ubiq-ligase_TRIM/RNF"/>
</dbReference>
<evidence type="ECO:0000256" key="1">
    <source>
        <dbReference type="ARBA" id="ARBA00022588"/>
    </source>
</evidence>
<name>A0A974BXV6_XENLA</name>
<keyword evidence="1" id="KW-0399">Innate immunity</keyword>
<dbReference type="GO" id="GO:0045087">
    <property type="term" value="P:innate immune response"/>
    <property type="evidence" value="ECO:0007669"/>
    <property type="project" value="UniProtKB-KW"/>
</dbReference>
<dbReference type="SMART" id="SM00502">
    <property type="entry name" value="BBC"/>
    <property type="match status" value="1"/>
</dbReference>
<dbReference type="InterPro" id="IPR027370">
    <property type="entry name" value="Znf-RING_euk"/>
</dbReference>
<evidence type="ECO:0000256" key="9">
    <source>
        <dbReference type="SAM" id="Coils"/>
    </source>
</evidence>
<keyword evidence="2" id="KW-0479">Metal-binding</keyword>
<proteinExistence type="predicted"/>
<dbReference type="GO" id="GO:0008270">
    <property type="term" value="F:zinc ion binding"/>
    <property type="evidence" value="ECO:0007669"/>
    <property type="project" value="UniProtKB-KW"/>
</dbReference>
<feature type="domain" description="RING-type" evidence="10">
    <location>
        <begin position="12"/>
        <end position="73"/>
    </location>
</feature>
<dbReference type="PROSITE" id="PS00518">
    <property type="entry name" value="ZF_RING_1"/>
    <property type="match status" value="1"/>
</dbReference>
<keyword evidence="6" id="KW-0391">Immunity</keyword>
<organism evidence="12 13">
    <name type="scientific">Xenopus laevis</name>
    <name type="common">African clawed frog</name>
    <dbReference type="NCBI Taxonomy" id="8355"/>
    <lineage>
        <taxon>Eukaryota</taxon>
        <taxon>Metazoa</taxon>
        <taxon>Chordata</taxon>
        <taxon>Craniata</taxon>
        <taxon>Vertebrata</taxon>
        <taxon>Euteleostomi</taxon>
        <taxon>Amphibia</taxon>
        <taxon>Batrachia</taxon>
        <taxon>Anura</taxon>
        <taxon>Pipoidea</taxon>
        <taxon>Pipidae</taxon>
        <taxon>Xenopodinae</taxon>
        <taxon>Xenopus</taxon>
        <taxon>Xenopus</taxon>
    </lineage>
</organism>
<sequence length="457" mass="51903">MAAADIGDELSCSFCLSIYTDSVSLHCGHNFCRDCIGRMLDTQEGNRKLRNIAERFLSTHPEHHGTGIFCTHCVHSPVPAAKSCLLCEASLCNTHVRVHSKSAEHILIEPTTSMGNRKCSAHNKPLKYYCCEDGACICASCCLAGEHRGHRVELLNEAPEKKKEKLRNVLKKVIPERDETERGAQRLRKRRREVTEKAASETDRVTFLFMDIREQLESLEERLLSDISRQNEELSLQVWEQFQQLEIKKAEMSRKIRHIEELCNMADPLTVLQEQESDGAAFCVAEGADNEGRERDDIKVPAVVDLDWISGTLLTGLDGIVNGVKERIYGQEATDLVLDINTAVEGSESQDWGLGVAYRSIEKLGFQSVFEKNNESWCLYQGDLDDCITKHNYEVTSVSPRISCNRFRITLDYEARRLSFYELSEPIRHLHTFTVSFTEPLHAAFGIWMDSWVRVIS</sequence>
<keyword evidence="4" id="KW-0833">Ubl conjugation pathway</keyword>